<name>A0A0G4GDV2_VITBC</name>
<dbReference type="Gene3D" id="3.40.50.2000">
    <property type="entry name" value="Glycogen Phosphorylase B"/>
    <property type="match status" value="1"/>
</dbReference>
<evidence type="ECO:0008006" key="12">
    <source>
        <dbReference type="Google" id="ProtNLM"/>
    </source>
</evidence>
<reference evidence="10 11" key="1">
    <citation type="submission" date="2014-11" db="EMBL/GenBank/DDBJ databases">
        <authorList>
            <person name="Zhu J."/>
            <person name="Qi W."/>
            <person name="Song R."/>
        </authorList>
    </citation>
    <scope>NUCLEOTIDE SEQUENCE [LARGE SCALE GENOMIC DNA]</scope>
</reference>
<evidence type="ECO:0000256" key="4">
    <source>
        <dbReference type="ARBA" id="ARBA00022679"/>
    </source>
</evidence>
<comment type="subcellular location">
    <subcellularLocation>
        <location evidence="1">Endoplasmic reticulum membrane</location>
        <topology evidence="1">Single-pass membrane protein</topology>
    </subcellularLocation>
</comment>
<dbReference type="InParanoid" id="A0A0G4GDV2"/>
<keyword evidence="7 9" id="KW-1133">Transmembrane helix</keyword>
<dbReference type="PANTHER" id="PTHR13036">
    <property type="entry name" value="BETA1,4 MANNOSYLTRANSFERASE"/>
    <property type="match status" value="1"/>
</dbReference>
<evidence type="ECO:0000256" key="3">
    <source>
        <dbReference type="ARBA" id="ARBA00022676"/>
    </source>
</evidence>
<keyword evidence="3" id="KW-0328">Glycosyltransferase</keyword>
<dbReference type="GO" id="GO:0000030">
    <property type="term" value="F:mannosyltransferase activity"/>
    <property type="evidence" value="ECO:0007669"/>
    <property type="project" value="InterPro"/>
</dbReference>
<feature type="transmembrane region" description="Helical" evidence="9">
    <location>
        <begin position="20"/>
        <end position="41"/>
    </location>
</feature>
<gene>
    <name evidence="10" type="ORF">Vbra_17536</name>
</gene>
<evidence type="ECO:0000313" key="10">
    <source>
        <dbReference type="EMBL" id="CEM27577.1"/>
    </source>
</evidence>
<evidence type="ECO:0000256" key="6">
    <source>
        <dbReference type="ARBA" id="ARBA00022824"/>
    </source>
</evidence>
<organism evidence="10 11">
    <name type="scientific">Vitrella brassicaformis (strain CCMP3155)</name>
    <dbReference type="NCBI Taxonomy" id="1169540"/>
    <lineage>
        <taxon>Eukaryota</taxon>
        <taxon>Sar</taxon>
        <taxon>Alveolata</taxon>
        <taxon>Colpodellida</taxon>
        <taxon>Vitrellaceae</taxon>
        <taxon>Vitrella</taxon>
    </lineage>
</organism>
<evidence type="ECO:0000313" key="11">
    <source>
        <dbReference type="Proteomes" id="UP000041254"/>
    </source>
</evidence>
<dbReference type="OMA" id="CKLIIDW"/>
<dbReference type="OrthoDB" id="614844at2759"/>
<dbReference type="AlphaFoldDB" id="A0A0G4GDV2"/>
<dbReference type="PANTHER" id="PTHR13036:SF0">
    <property type="entry name" value="CHITOBIOSYLDIPHOSPHODOLICHOL BETA-MANNOSYLTRANSFERASE"/>
    <property type="match status" value="1"/>
</dbReference>
<sequence>MAIRRLLSLMLVADEAHPTGLPAYVVLLATIFIAVAVVALFRASFQQRRATSSPTVAVVVLGDLGRSPRMQNHAWCLAQAGYRVHLVGYDDTPCHPRILSDAGIHITPIPAPWVDRHRKKFPGALFLAFAAVKVVGQVWSLVRVVGWEVPGLKVIVQQNPPSIPSLPVLWAVSVVRGAALVVDWHNYGYSLLALGMQTRGAVGRGLVRVSAAVERLFGGLARASFCVSQAMQTDLSTRWSVRPPPIVLYDRPPDTFTPLPLSAKHDTLFRYLGQSLESSSPDADLQPGHHSAFADVLAEASGDEVAWPAGVDRSVREVSVLTAVECADRGRGRGRVVWREGRPALMVTSTSWTADEDFGLLLEALVKYDDAAERWGSRLPPVVVLITGKGPLKASWLRSASRHRFRGVHIRTVFAPAEDYPKLLGCADLGLCLHYSSSGLDLPMKAVDMLGCGLPILAHGFPTLAELLHEGHNALFFDDAASLATALTSVLEGFHDSPGGAPRLCRLRQCAAERRPGSWADEWNSKVKPLMETLMA</sequence>
<evidence type="ECO:0000256" key="2">
    <source>
        <dbReference type="ARBA" id="ARBA00004922"/>
    </source>
</evidence>
<evidence type="ECO:0000256" key="1">
    <source>
        <dbReference type="ARBA" id="ARBA00004389"/>
    </source>
</evidence>
<dbReference type="SUPFAM" id="SSF53756">
    <property type="entry name" value="UDP-Glycosyltransferase/glycogen phosphorylase"/>
    <property type="match status" value="1"/>
</dbReference>
<keyword evidence="4" id="KW-0808">Transferase</keyword>
<evidence type="ECO:0000256" key="8">
    <source>
        <dbReference type="ARBA" id="ARBA00023136"/>
    </source>
</evidence>
<dbReference type="Pfam" id="PF13692">
    <property type="entry name" value="Glyco_trans_1_4"/>
    <property type="match status" value="1"/>
</dbReference>
<protein>
    <recommendedName>
        <fullName evidence="12">Glycosyltransferase subfamily 4-like N-terminal domain-containing protein</fullName>
    </recommendedName>
</protein>
<keyword evidence="11" id="KW-1185">Reference proteome</keyword>
<evidence type="ECO:0000256" key="7">
    <source>
        <dbReference type="ARBA" id="ARBA00022989"/>
    </source>
</evidence>
<proteinExistence type="predicted"/>
<keyword evidence="6" id="KW-0256">Endoplasmic reticulum</keyword>
<dbReference type="PhylomeDB" id="A0A0G4GDV2"/>
<dbReference type="GO" id="GO:0005789">
    <property type="term" value="C:endoplasmic reticulum membrane"/>
    <property type="evidence" value="ECO:0007669"/>
    <property type="project" value="UniProtKB-SubCell"/>
</dbReference>
<evidence type="ECO:0000256" key="5">
    <source>
        <dbReference type="ARBA" id="ARBA00022692"/>
    </source>
</evidence>
<evidence type="ECO:0000256" key="9">
    <source>
        <dbReference type="SAM" id="Phobius"/>
    </source>
</evidence>
<keyword evidence="8 9" id="KW-0472">Membrane</keyword>
<accession>A0A0G4GDV2</accession>
<dbReference type="Proteomes" id="UP000041254">
    <property type="component" value="Unassembled WGS sequence"/>
</dbReference>
<dbReference type="EMBL" id="CDMY01000635">
    <property type="protein sequence ID" value="CEM27577.1"/>
    <property type="molecule type" value="Genomic_DNA"/>
</dbReference>
<dbReference type="VEuPathDB" id="CryptoDB:Vbra_17536"/>
<comment type="pathway">
    <text evidence="2">Protein modification; protein glycosylation.</text>
</comment>
<dbReference type="STRING" id="1169540.A0A0G4GDV2"/>
<feature type="transmembrane region" description="Helical" evidence="9">
    <location>
        <begin position="124"/>
        <end position="142"/>
    </location>
</feature>
<keyword evidence="5 9" id="KW-0812">Transmembrane</keyword>
<dbReference type="InterPro" id="IPR026051">
    <property type="entry name" value="ALG1-like"/>
</dbReference>